<protein>
    <submittedName>
        <fullName evidence="1">Uncharacterized protein</fullName>
    </submittedName>
</protein>
<dbReference type="Proteomes" id="UP000215086">
    <property type="component" value="Chromosome"/>
</dbReference>
<sequence length="42" mass="4525">MNVAWNQHASIHACQMLPGAIAEASGRPYQNPRLIVGTAPPR</sequence>
<evidence type="ECO:0000313" key="2">
    <source>
        <dbReference type="Proteomes" id="UP000215086"/>
    </source>
</evidence>
<proteinExistence type="predicted"/>
<evidence type="ECO:0000313" key="1">
    <source>
        <dbReference type="EMBL" id="ASV76286.1"/>
    </source>
</evidence>
<dbReference type="AlphaFoldDB" id="A0A286RK12"/>
<accession>A0A286RK12</accession>
<organism evidence="1 2">
    <name type="scientific">Thermogutta terrifontis</name>
    <dbReference type="NCBI Taxonomy" id="1331910"/>
    <lineage>
        <taxon>Bacteria</taxon>
        <taxon>Pseudomonadati</taxon>
        <taxon>Planctomycetota</taxon>
        <taxon>Planctomycetia</taxon>
        <taxon>Pirellulales</taxon>
        <taxon>Thermoguttaceae</taxon>
        <taxon>Thermogutta</taxon>
    </lineage>
</organism>
<gene>
    <name evidence="1" type="ORF">THTE_3685</name>
</gene>
<name>A0A286RK12_9BACT</name>
<dbReference type="EMBL" id="CP018477">
    <property type="protein sequence ID" value="ASV76286.1"/>
    <property type="molecule type" value="Genomic_DNA"/>
</dbReference>
<keyword evidence="2" id="KW-1185">Reference proteome</keyword>
<dbReference type="KEGG" id="ttf:THTE_3685"/>
<reference evidence="1 2" key="1">
    <citation type="journal article" name="Front. Microbiol.">
        <title>Sugar Metabolism of the First Thermophilic Planctomycete Thermogutta terrifontis: Comparative Genomic and Transcriptomic Approaches.</title>
        <authorList>
            <person name="Elcheninov A.G."/>
            <person name="Menzel P."/>
            <person name="Gudbergsdottir S.R."/>
            <person name="Slesarev A.I."/>
            <person name="Kadnikov V.V."/>
            <person name="Krogh A."/>
            <person name="Bonch-Osmolovskaya E.A."/>
            <person name="Peng X."/>
            <person name="Kublanov I.V."/>
        </authorList>
    </citation>
    <scope>NUCLEOTIDE SEQUENCE [LARGE SCALE GENOMIC DNA]</scope>
    <source>
        <strain evidence="1 2">R1</strain>
    </source>
</reference>